<gene>
    <name evidence="5" type="primary">LOC113219404</name>
</gene>
<feature type="compositionally biased region" description="Basic and acidic residues" evidence="2">
    <location>
        <begin position="1207"/>
        <end position="1216"/>
    </location>
</feature>
<feature type="compositionally biased region" description="Basic and acidic residues" evidence="2">
    <location>
        <begin position="1224"/>
        <end position="1233"/>
    </location>
</feature>
<reference evidence="4" key="3">
    <citation type="submission" date="2025-05" db="UniProtKB">
        <authorList>
            <consortium name="RefSeq"/>
        </authorList>
    </citation>
    <scope>NUCLEOTIDE SEQUENCE [LARGE SCALE GENOMIC DNA]</scope>
    <source>
        <strain evidence="4">DH4</strain>
    </source>
</reference>
<feature type="region of interest" description="Disordered" evidence="2">
    <location>
        <begin position="89"/>
        <end position="223"/>
    </location>
</feature>
<feature type="coiled-coil region" evidence="1">
    <location>
        <begin position="364"/>
        <end position="391"/>
    </location>
</feature>
<evidence type="ECO:0000313" key="5">
    <source>
        <dbReference type="RefSeq" id="XP_026302043.1"/>
    </source>
</evidence>
<organism evidence="3">
    <name type="scientific">Apis mellifera</name>
    <name type="common">Honeybee</name>
    <dbReference type="NCBI Taxonomy" id="7460"/>
    <lineage>
        <taxon>Eukaryota</taxon>
        <taxon>Metazoa</taxon>
        <taxon>Ecdysozoa</taxon>
        <taxon>Arthropoda</taxon>
        <taxon>Hexapoda</taxon>
        <taxon>Insecta</taxon>
        <taxon>Pterygota</taxon>
        <taxon>Neoptera</taxon>
        <taxon>Endopterygota</taxon>
        <taxon>Hymenoptera</taxon>
        <taxon>Apocrita</taxon>
        <taxon>Aculeata</taxon>
        <taxon>Apoidea</taxon>
        <taxon>Anthophila</taxon>
        <taxon>Apidae</taxon>
        <taxon>Apis</taxon>
    </lineage>
</organism>
<feature type="compositionally biased region" description="Basic residues" evidence="2">
    <location>
        <begin position="958"/>
        <end position="967"/>
    </location>
</feature>
<feature type="region of interest" description="Disordered" evidence="2">
    <location>
        <begin position="599"/>
        <end position="636"/>
    </location>
</feature>
<feature type="compositionally biased region" description="Acidic residues" evidence="2">
    <location>
        <begin position="1154"/>
        <end position="1206"/>
    </location>
</feature>
<dbReference type="Proteomes" id="UP000005203">
    <property type="component" value="Linkage group LG1"/>
</dbReference>
<sequence>MALISFNVQKELKCRQILALGVSECSGCSARNVVKGRSPESLVCTFHFLGFYAHAVHFAEYNDGKNRIHTETISVDSPLRRSSRIKQNLKQNEFSPESSLSDANNIQTSRSPRRRLITMDNTVSIENQRNLRSRTNSVSSDISEVLETGIGTPTRKTKNNTSNDNKMIGSRRSKRLVRAGSEANSPPSATRNTRNTRASSMGPEATSDKLTEKRNNELISTSMRTRRRSSLIFSEVTTEEKGISMKIPRVTLNRTLPDINESTQSDSKNSLKPIEEDDSLSFSKNKCDTSHNNICEKHLDNDVKITQHNAPENSSSNKFEDVEKNLIMDNKKIPDNSKNVELENNKTLSPDITIKEKSSKSQILSQNENENISMKSELENLNDILEKHEDHSNKKILTTNIVIDLQNMNTQESPRSSLISNNSNEDKCESPCVKINLTPKHCSKKLSDVSNDNDNVSVKKIESDIDSTNNLSVKTMDISINQESNSDNMQKLIISPETEPDNDKPYDENSDKNLSIHINDNKEDINIRNNSESIEINSKLNKESEEIDNMNIKMDISNEKESMNEDDFEKDNTSQCKNTNDQHEIEINIKMDILSEKENTNENDSEKNNTNQYKDTNDQCKIKNKNNESNTSGIHENDEINCTKEILSPKLNDRELSNSIDVKLTSDIHNSDKSKHEDTNYLQKINEMNNSSSNLSNHSSNLSKSFNTDVSSNDLIVTNIKDNVINLNENSYPVTESTDLIQVVSEKEGHLEKDSILDNSTDSLMLKKQLQINELQSNEKYSDINKSISKDYQEKIKIGDNNSDTNMTNLFQDIPATEWKEKNNEYDKNSEQLSTEKLENQIESDYDLILVDKEAYSSAEKLKREKEIFDYDSDDTIILKIQRDSMKTENDTEILMNISENKCKLNDSKNKSSTNNKRKSIKDKNKEKKEVKSDIEDTEEDVKLQSLEISDRKSLRDKTRKKLKKNYSKTANVLSDSERSKDISDSDDTQKKFMNIPKYLFAETSNSENNDSESNNSIDSDIQKEYNFHGKNISKFSDDDIPGDECRASETESSDPDDNGSDMADFIVDDDEVEEEESESEEEENEEIENKEKENEENESEEKENEEIEIEEKEDEESESEEKEDQEIEMEEKEDEESEEQEDEKIEIEKKEYEESENEEKENEEIEIEEKEDEENESEEKEDQEIEIEEKEDGESEEKENEEIEIEEKQDKKYEEEKDEEIDVQLHIEENVKKSKKKSKDKKRDQNVEKSLNGSQIIFNKKIKDLDVKIDNSNVKENINESMVYSTPKINLSDKEKFNIKTYDVQKNLSLDEEKSKDMTLKKKSKKLKSNESLAHRSLPSELIEFVTETNLSRPMSSKVLGLNKTTLVLGSDTPTTRYLKKDKLNESAPILKSDTMFKELTNTISSSKENDQIEKENEDDNEKNKKISKEIDDSLKKKLFNVANNILENDRRKKRKKQKQSTIQETIDPILFESDFQLNKNADMVKKTKQIVPFINTNDDNDDNEIGKVDKIKKKKKKMYENNVQMEHQMFENILEGKPDSLDKNIHNEVKKKKKKEKIIEDVSNLINTNEKTNIVKKKKKVSDFSLSDNMSNEQLCKKKKKKETCNTDIQIKEKIFENIQSENYDEKIYNEIKKKKKKENTIENVSNLTNINEETNITKKKKKKV</sequence>
<dbReference type="RefSeq" id="XP_026302043.1">
    <property type="nucleotide sequence ID" value="XM_026446258.1"/>
</dbReference>
<reference evidence="5" key="2">
    <citation type="submission" date="2025-04" db="UniProtKB">
        <authorList>
            <consortium name="RefSeq"/>
        </authorList>
    </citation>
    <scope>IDENTIFICATION</scope>
    <source>
        <strain evidence="5">DH4</strain>
        <tissue evidence="5">Whole body</tissue>
    </source>
</reference>
<dbReference type="GeneID" id="113219404"/>
<feature type="region of interest" description="Disordered" evidence="2">
    <location>
        <begin position="255"/>
        <end position="281"/>
    </location>
</feature>
<evidence type="ECO:0000256" key="1">
    <source>
        <dbReference type="SAM" id="Coils"/>
    </source>
</evidence>
<feature type="compositionally biased region" description="Basic and acidic residues" evidence="2">
    <location>
        <begin position="206"/>
        <end position="216"/>
    </location>
</feature>
<name>A0A7M7SSA8_APIME</name>
<evidence type="ECO:0000256" key="2">
    <source>
        <dbReference type="SAM" id="MobiDB-lite"/>
    </source>
</evidence>
<feature type="compositionally biased region" description="Polar residues" evidence="2">
    <location>
        <begin position="182"/>
        <end position="199"/>
    </location>
</feature>
<reference evidence="3" key="1">
    <citation type="submission" date="2021-01" db="UniProtKB">
        <authorList>
            <consortium name="EnsemblMetazoa"/>
        </authorList>
    </citation>
    <scope>IDENTIFICATION</scope>
    <source>
        <strain evidence="3">DH4</strain>
    </source>
</reference>
<accession>A0A7M7SSA8</accession>
<dbReference type="KEGG" id="ame:113219404"/>
<evidence type="ECO:0000313" key="4">
    <source>
        <dbReference type="Proteomes" id="UP000005203"/>
    </source>
</evidence>
<feature type="compositionally biased region" description="Low complexity" evidence="2">
    <location>
        <begin position="1005"/>
        <end position="1020"/>
    </location>
</feature>
<feature type="compositionally biased region" description="Basic and acidic residues" evidence="2">
    <location>
        <begin position="922"/>
        <end position="935"/>
    </location>
</feature>
<protein>
    <submittedName>
        <fullName evidence="5">Leucine-rich repeat-containing protein DDB_G0290503</fullName>
    </submittedName>
</protein>
<dbReference type="EnsemblMetazoa" id="XM_026446258">
    <property type="protein sequence ID" value="XP_026302043"/>
    <property type="gene ID" value="LOC113219404"/>
</dbReference>
<feature type="region of interest" description="Disordered" evidence="2">
    <location>
        <begin position="958"/>
        <end position="1251"/>
    </location>
</feature>
<feature type="compositionally biased region" description="Acidic residues" evidence="2">
    <location>
        <begin position="1067"/>
        <end position="1087"/>
    </location>
</feature>
<feature type="compositionally biased region" description="Basic and acidic residues" evidence="2">
    <location>
        <begin position="976"/>
        <end position="991"/>
    </location>
</feature>
<feature type="region of interest" description="Disordered" evidence="2">
    <location>
        <begin position="1404"/>
        <end position="1427"/>
    </location>
</feature>
<feature type="compositionally biased region" description="Acidic residues" evidence="2">
    <location>
        <begin position="1095"/>
        <end position="1146"/>
    </location>
</feature>
<feature type="compositionally biased region" description="Polar residues" evidence="2">
    <location>
        <begin position="260"/>
        <end position="270"/>
    </location>
</feature>
<feature type="compositionally biased region" description="Polar residues" evidence="2">
    <location>
        <begin position="119"/>
        <end position="142"/>
    </location>
</feature>
<dbReference type="OrthoDB" id="7701768at2759"/>
<keyword evidence="4" id="KW-1185">Reference proteome</keyword>
<proteinExistence type="predicted"/>
<evidence type="ECO:0000313" key="3">
    <source>
        <dbReference type="EnsemblMetazoa" id="XP_026302043"/>
    </source>
</evidence>
<keyword evidence="1" id="KW-0175">Coiled coil</keyword>
<accession>A0A8B8HE95</accession>
<feature type="compositionally biased region" description="Polar residues" evidence="2">
    <location>
        <begin position="89"/>
        <end position="110"/>
    </location>
</feature>
<feature type="region of interest" description="Disordered" evidence="2">
    <location>
        <begin position="904"/>
        <end position="941"/>
    </location>
</feature>